<name>A0A7K0ENR1_9BACT</name>
<protein>
    <submittedName>
        <fullName evidence="1">Uncharacterized protein</fullName>
    </submittedName>
</protein>
<evidence type="ECO:0000313" key="2">
    <source>
        <dbReference type="Proteomes" id="UP000441754"/>
    </source>
</evidence>
<reference evidence="1 2" key="1">
    <citation type="journal article" date="2018" name="Antonie Van Leeuwenhoek">
        <title>Larkinella terrae sp. nov., isolated from soil on Jeju Island, South Korea.</title>
        <authorList>
            <person name="Ten L.N."/>
            <person name="Jeon J."/>
            <person name="Park S.J."/>
            <person name="Park S."/>
            <person name="Lee S.Y."/>
            <person name="Kim M.K."/>
            <person name="Jung H.Y."/>
        </authorList>
    </citation>
    <scope>NUCLEOTIDE SEQUENCE [LARGE SCALE GENOMIC DNA]</scope>
    <source>
        <strain evidence="1 2">KCTC 52001</strain>
    </source>
</reference>
<dbReference type="RefSeq" id="WP_154176488.1">
    <property type="nucleotide sequence ID" value="NZ_WJXZ01000010.1"/>
</dbReference>
<dbReference type="AlphaFoldDB" id="A0A7K0ENR1"/>
<comment type="caution">
    <text evidence="1">The sequence shown here is derived from an EMBL/GenBank/DDBJ whole genome shotgun (WGS) entry which is preliminary data.</text>
</comment>
<gene>
    <name evidence="1" type="ORF">GJJ30_17545</name>
</gene>
<proteinExistence type="predicted"/>
<organism evidence="1 2">
    <name type="scientific">Larkinella terrae</name>
    <dbReference type="NCBI Taxonomy" id="2025311"/>
    <lineage>
        <taxon>Bacteria</taxon>
        <taxon>Pseudomonadati</taxon>
        <taxon>Bacteroidota</taxon>
        <taxon>Cytophagia</taxon>
        <taxon>Cytophagales</taxon>
        <taxon>Spirosomataceae</taxon>
        <taxon>Larkinella</taxon>
    </lineage>
</organism>
<accession>A0A7K0ENR1</accession>
<dbReference type="OrthoDB" id="965732at2"/>
<keyword evidence="2" id="KW-1185">Reference proteome</keyword>
<evidence type="ECO:0000313" key="1">
    <source>
        <dbReference type="EMBL" id="MRS63108.1"/>
    </source>
</evidence>
<dbReference type="EMBL" id="WJXZ01000010">
    <property type="protein sequence ID" value="MRS63108.1"/>
    <property type="molecule type" value="Genomic_DNA"/>
</dbReference>
<sequence length="75" mass="8475">MTQTAAHIVPFPFPQREAHNCETYGEAVFQLKLKAAQLLNEVAEGIYVLTPNNIEAIRDVNRRCHEVGLPPLNFE</sequence>
<dbReference type="Proteomes" id="UP000441754">
    <property type="component" value="Unassembled WGS sequence"/>
</dbReference>